<evidence type="ECO:0000313" key="3">
    <source>
        <dbReference type="Proteomes" id="UP000235733"/>
    </source>
</evidence>
<name>A0A2N6TGB7_FUSNU</name>
<dbReference type="EMBL" id="PNHC01000008">
    <property type="protein sequence ID" value="PMC68357.1"/>
    <property type="molecule type" value="Genomic_DNA"/>
</dbReference>
<evidence type="ECO:0000256" key="1">
    <source>
        <dbReference type="SAM" id="Phobius"/>
    </source>
</evidence>
<feature type="transmembrane region" description="Helical" evidence="1">
    <location>
        <begin position="114"/>
        <end position="136"/>
    </location>
</feature>
<evidence type="ECO:0000313" key="2">
    <source>
        <dbReference type="EMBL" id="PMC68357.1"/>
    </source>
</evidence>
<keyword evidence="1" id="KW-1133">Transmembrane helix</keyword>
<keyword evidence="1" id="KW-0812">Transmembrane</keyword>
<dbReference type="RefSeq" id="WP_158393284.1">
    <property type="nucleotide sequence ID" value="NZ_PNHC01000008.1"/>
</dbReference>
<proteinExistence type="predicted"/>
<dbReference type="AlphaFoldDB" id="A0A2N6TGB7"/>
<dbReference type="Proteomes" id="UP000235733">
    <property type="component" value="Unassembled WGS sequence"/>
</dbReference>
<organism evidence="2 3">
    <name type="scientific">Fusobacterium nucleatum</name>
    <dbReference type="NCBI Taxonomy" id="851"/>
    <lineage>
        <taxon>Bacteria</taxon>
        <taxon>Fusobacteriati</taxon>
        <taxon>Fusobacteriota</taxon>
        <taxon>Fusobacteriia</taxon>
        <taxon>Fusobacteriales</taxon>
        <taxon>Fusobacteriaceae</taxon>
        <taxon>Fusobacterium</taxon>
    </lineage>
</organism>
<evidence type="ECO:0008006" key="4">
    <source>
        <dbReference type="Google" id="ProtNLM"/>
    </source>
</evidence>
<gene>
    <name evidence="2" type="ORF">CJ209_09660</name>
</gene>
<sequence>MKIFNIDNGWTIKLPENWKEERDEIDGYYIYYPTDRDLTIRISTFHFFKNIENDWKILASVDDLSEIFNKSIKKIEIRNNTKVEGKKLNLNEFKIEEFKVECYEYNYYENNEKVYGISCGIMVAGYLLIVNLYSALKEEVESAIKYIYSIEKVK</sequence>
<keyword evidence="1" id="KW-0472">Membrane</keyword>
<protein>
    <recommendedName>
        <fullName evidence="4">DUF3805 domain-containing protein</fullName>
    </recommendedName>
</protein>
<reference evidence="2 3" key="1">
    <citation type="submission" date="2017-09" db="EMBL/GenBank/DDBJ databases">
        <title>Bacterial strain isolated from the female urinary microbiota.</title>
        <authorList>
            <person name="Thomas-White K."/>
            <person name="Kumar N."/>
            <person name="Forster S."/>
            <person name="Putonti C."/>
            <person name="Lawley T."/>
            <person name="Wolfe A.J."/>
        </authorList>
    </citation>
    <scope>NUCLEOTIDE SEQUENCE [LARGE SCALE GENOMIC DNA]</scope>
    <source>
        <strain evidence="2 3">UMB0249</strain>
    </source>
</reference>
<comment type="caution">
    <text evidence="2">The sequence shown here is derived from an EMBL/GenBank/DDBJ whole genome shotgun (WGS) entry which is preliminary data.</text>
</comment>
<accession>A0A2N6TGB7</accession>